<accession>A0ABS2E0W9</accession>
<feature type="signal peptide" evidence="1">
    <location>
        <begin position="1"/>
        <end position="20"/>
    </location>
</feature>
<dbReference type="SUPFAM" id="SSF141072">
    <property type="entry name" value="CalX-like"/>
    <property type="match status" value="1"/>
</dbReference>
<evidence type="ECO:0000313" key="2">
    <source>
        <dbReference type="EMBL" id="MBM6735295.1"/>
    </source>
</evidence>
<dbReference type="Gene3D" id="2.60.40.2030">
    <property type="match status" value="1"/>
</dbReference>
<evidence type="ECO:0000256" key="1">
    <source>
        <dbReference type="SAM" id="SignalP"/>
    </source>
</evidence>
<protein>
    <recommendedName>
        <fullName evidence="4">Calx-beta domain-containing protein</fullName>
    </recommendedName>
</protein>
<organism evidence="2 3">
    <name type="scientific">Mediterranea massiliensis</name>
    <dbReference type="NCBI Taxonomy" id="1841865"/>
    <lineage>
        <taxon>Bacteria</taxon>
        <taxon>Pseudomonadati</taxon>
        <taxon>Bacteroidota</taxon>
        <taxon>Bacteroidia</taxon>
        <taxon>Bacteroidales</taxon>
        <taxon>Bacteroidaceae</taxon>
        <taxon>Mediterranea</taxon>
    </lineage>
</organism>
<name>A0ABS2E0W9_9BACT</name>
<evidence type="ECO:0008006" key="4">
    <source>
        <dbReference type="Google" id="ProtNLM"/>
    </source>
</evidence>
<keyword evidence="1" id="KW-0732">Signal</keyword>
<evidence type="ECO:0000313" key="3">
    <source>
        <dbReference type="Proteomes" id="UP000766986"/>
    </source>
</evidence>
<dbReference type="Proteomes" id="UP000766986">
    <property type="component" value="Unassembled WGS sequence"/>
</dbReference>
<gene>
    <name evidence="2" type="ORF">H7U35_08700</name>
</gene>
<dbReference type="PROSITE" id="PS51257">
    <property type="entry name" value="PROKAR_LIPOPROTEIN"/>
    <property type="match status" value="1"/>
</dbReference>
<dbReference type="InterPro" id="IPR038081">
    <property type="entry name" value="CalX-like_sf"/>
</dbReference>
<dbReference type="EMBL" id="JACLYZ010000016">
    <property type="protein sequence ID" value="MBM6735295.1"/>
    <property type="molecule type" value="Genomic_DNA"/>
</dbReference>
<keyword evidence="3" id="KW-1185">Reference proteome</keyword>
<proteinExistence type="predicted"/>
<comment type="caution">
    <text evidence="2">The sequence shown here is derived from an EMBL/GenBank/DDBJ whole genome shotgun (WGS) entry which is preliminary data.</text>
</comment>
<feature type="chain" id="PRO_5046229603" description="Calx-beta domain-containing protein" evidence="1">
    <location>
        <begin position="21"/>
        <end position="283"/>
    </location>
</feature>
<dbReference type="RefSeq" id="WP_021847460.1">
    <property type="nucleotide sequence ID" value="NZ_CAWVFH010000003.1"/>
</dbReference>
<reference evidence="2 3" key="1">
    <citation type="journal article" date="2021" name="Sci. Rep.">
        <title>The distribution of antibiotic resistance genes in chicken gut microbiota commensals.</title>
        <authorList>
            <person name="Juricova H."/>
            <person name="Matiasovicova J."/>
            <person name="Kubasova T."/>
            <person name="Cejkova D."/>
            <person name="Rychlik I."/>
        </authorList>
    </citation>
    <scope>NUCLEOTIDE SEQUENCE [LARGE SCALE GENOMIC DNA]</scope>
    <source>
        <strain evidence="2 3">An772</strain>
    </source>
</reference>
<sequence>MKYLKLLALCLLPISFAACSDDEEMNSGNATVGFASTELSVTENTSMVEIPISLEGDHTGPVRVNIEVTDCNGTSVTNDETIILTSNSLIMPSGVETVQAELRSSVYTVEDNLDRSFTVKITSAEGATIGNATCKVNIEEIPDPYANLAGNWTLSAGRAGNLAIVLNTREDRSGYDCTMTLQGVEMPFTIAYTPQGLTVKMNTVLAEGLDFGDPVGVADAVLAYIDGNYLVTDPLSASWNEDLNLILFDYPMTAALFSSATGQFTGYTWFTADTVMRKVETTK</sequence>